<dbReference type="InterPro" id="IPR010442">
    <property type="entry name" value="PET_domain"/>
</dbReference>
<dbReference type="FunFam" id="2.10.110.10:FF:000005">
    <property type="entry name" value="Testin isoform 1"/>
    <property type="match status" value="1"/>
</dbReference>
<comment type="caution">
    <text evidence="8">The sequence shown here is derived from an EMBL/GenBank/DDBJ whole genome shotgun (WGS) entry which is preliminary data.</text>
</comment>
<dbReference type="EMBL" id="JARQWQ010000013">
    <property type="protein sequence ID" value="KAK2568019.1"/>
    <property type="molecule type" value="Genomic_DNA"/>
</dbReference>
<feature type="domain" description="LIM zinc-binding" evidence="6">
    <location>
        <begin position="452"/>
        <end position="511"/>
    </location>
</feature>
<dbReference type="Proteomes" id="UP001249851">
    <property type="component" value="Unassembled WGS sequence"/>
</dbReference>
<accession>A0AAD9QV34</accession>
<protein>
    <submittedName>
        <fullName evidence="8">Four and a half LIM domains protein 2</fullName>
    </submittedName>
</protein>
<dbReference type="SUPFAM" id="SSF57716">
    <property type="entry name" value="Glucocorticoid receptor-like (DNA-binding domain)"/>
    <property type="match status" value="5"/>
</dbReference>
<evidence type="ECO:0000256" key="1">
    <source>
        <dbReference type="ARBA" id="ARBA00022723"/>
    </source>
</evidence>
<dbReference type="PANTHER" id="PTHR24211">
    <property type="entry name" value="LIM DOMAIN-CONTAINING PROTEIN"/>
    <property type="match status" value="1"/>
</dbReference>
<keyword evidence="4 5" id="KW-0440">LIM domain</keyword>
<sequence>MFYRASYLVGNTMTSEDFNSLDFIAFQADESRHKIPLVISEIEGNPCLLCKDKCRGLSVHPWRKYCIFCKCAVECHDIPQNSSYQNLPEDRMCVEEKPPRSSLQKVKEAHIEGYEWIPAGLSGTQIEDFMSRLPKDKIPRLDSRGAMYRLKELVYQMPLQDFSSKHCRKLPLEQKMVMDDMCITRINKALGVGAVKPGLTVPSTCERCGIPMNVGDMAVFAFHAGPDLCWHVECFVCSNDGGLLVDHVYCWDSDERKLFCPRHWNECLKPRCAGCEELIYVGEYSRAMDAHWHPGHLCCFNCDESLSQQKFIIVENEPSCIKCYERNFANSCQNCGSSIGPGMKDVDVRGKHWHEDCFVCSECKKALLHQGFTFKDEKLICNPCRGISPSKVCDGCGMDFAPGEKKVGYERRTYHEKCFICDDCKQPIGTQQFIKKDGKRLCEKCFDSGYARICVKCNNPIKSSIVKHDEKPFHPECFACSICSKPLAGKPFTKHEGRNVCQDCYRSNYAKRCATCNELIEGSVKFVTYDDKFFHRDCFTCAKCGRTLAGEKFCIMKGDKVCMNCHAKIKM</sequence>
<dbReference type="PROSITE" id="PS51303">
    <property type="entry name" value="PET"/>
    <property type="match status" value="1"/>
</dbReference>
<dbReference type="Pfam" id="PF06297">
    <property type="entry name" value="PET"/>
    <property type="match status" value="1"/>
</dbReference>
<reference evidence="8" key="2">
    <citation type="journal article" date="2023" name="Science">
        <title>Genomic signatures of disease resistance in endangered staghorn corals.</title>
        <authorList>
            <person name="Vollmer S.V."/>
            <person name="Selwyn J.D."/>
            <person name="Despard B.A."/>
            <person name="Roesel C.L."/>
        </authorList>
    </citation>
    <scope>NUCLEOTIDE SEQUENCE</scope>
    <source>
        <strain evidence="8">K2</strain>
    </source>
</reference>
<gene>
    <name evidence="8" type="ORF">P5673_007928</name>
</gene>
<feature type="domain" description="LIM zinc-binding" evidence="6">
    <location>
        <begin position="512"/>
        <end position="571"/>
    </location>
</feature>
<dbReference type="Gene3D" id="2.10.110.10">
    <property type="entry name" value="Cysteine Rich Protein"/>
    <property type="match status" value="6"/>
</dbReference>
<evidence type="ECO:0000256" key="5">
    <source>
        <dbReference type="PROSITE-ProRule" id="PRU00125"/>
    </source>
</evidence>
<keyword evidence="2" id="KW-0677">Repeat</keyword>
<dbReference type="GO" id="GO:0008270">
    <property type="term" value="F:zinc ion binding"/>
    <property type="evidence" value="ECO:0007669"/>
    <property type="project" value="InterPro"/>
</dbReference>
<evidence type="ECO:0000313" key="9">
    <source>
        <dbReference type="Proteomes" id="UP001249851"/>
    </source>
</evidence>
<evidence type="ECO:0000259" key="6">
    <source>
        <dbReference type="PROSITE" id="PS50023"/>
    </source>
</evidence>
<keyword evidence="3 5" id="KW-0862">Zinc</keyword>
<feature type="domain" description="PET" evidence="7">
    <location>
        <begin position="95"/>
        <end position="206"/>
    </location>
</feature>
<dbReference type="CDD" id="cd09830">
    <property type="entry name" value="PET_LIMPETin_LIM-9"/>
    <property type="match status" value="1"/>
</dbReference>
<evidence type="ECO:0000313" key="8">
    <source>
        <dbReference type="EMBL" id="KAK2568019.1"/>
    </source>
</evidence>
<dbReference type="AlphaFoldDB" id="A0AAD9QV34"/>
<evidence type="ECO:0000259" key="7">
    <source>
        <dbReference type="PROSITE" id="PS51303"/>
    </source>
</evidence>
<dbReference type="PANTHER" id="PTHR24211:SF37">
    <property type="entry name" value="PROTEIN ESPINAS-LIKE PROTEIN"/>
    <property type="match status" value="1"/>
</dbReference>
<name>A0AAD9QV34_ACRCE</name>
<proteinExistence type="predicted"/>
<evidence type="ECO:0000256" key="2">
    <source>
        <dbReference type="ARBA" id="ARBA00022737"/>
    </source>
</evidence>
<dbReference type="InterPro" id="IPR047120">
    <property type="entry name" value="Pk/Esn/Tes"/>
</dbReference>
<feature type="domain" description="LIM zinc-binding" evidence="6">
    <location>
        <begin position="270"/>
        <end position="330"/>
    </location>
</feature>
<evidence type="ECO:0000256" key="4">
    <source>
        <dbReference type="ARBA" id="ARBA00023038"/>
    </source>
</evidence>
<reference evidence="8" key="1">
    <citation type="journal article" date="2023" name="G3 (Bethesda)">
        <title>Whole genome assembly and annotation of the endangered Caribbean coral Acropora cervicornis.</title>
        <authorList>
            <person name="Selwyn J.D."/>
            <person name="Vollmer S.V."/>
        </authorList>
    </citation>
    <scope>NUCLEOTIDE SEQUENCE</scope>
    <source>
        <strain evidence="8">K2</strain>
    </source>
</reference>
<dbReference type="CDD" id="cd08368">
    <property type="entry name" value="LIM"/>
    <property type="match status" value="1"/>
</dbReference>
<keyword evidence="1 5" id="KW-0479">Metal-binding</keyword>
<dbReference type="CDD" id="cd09341">
    <property type="entry name" value="LIM2_Testin_like"/>
    <property type="match status" value="1"/>
</dbReference>
<feature type="domain" description="LIM zinc-binding" evidence="6">
    <location>
        <begin position="391"/>
        <end position="451"/>
    </location>
</feature>
<dbReference type="SMART" id="SM00132">
    <property type="entry name" value="LIM"/>
    <property type="match status" value="6"/>
</dbReference>
<dbReference type="PROSITE" id="PS50023">
    <property type="entry name" value="LIM_DOMAIN_2"/>
    <property type="match status" value="4"/>
</dbReference>
<keyword evidence="9" id="KW-1185">Reference proteome</keyword>
<dbReference type="CDD" id="cd09345">
    <property type="entry name" value="LIM2_FHL"/>
    <property type="match status" value="1"/>
</dbReference>
<evidence type="ECO:0000256" key="3">
    <source>
        <dbReference type="ARBA" id="ARBA00022833"/>
    </source>
</evidence>
<dbReference type="PROSITE" id="PS00478">
    <property type="entry name" value="LIM_DOMAIN_1"/>
    <property type="match status" value="2"/>
</dbReference>
<organism evidence="8 9">
    <name type="scientific">Acropora cervicornis</name>
    <name type="common">Staghorn coral</name>
    <dbReference type="NCBI Taxonomy" id="6130"/>
    <lineage>
        <taxon>Eukaryota</taxon>
        <taxon>Metazoa</taxon>
        <taxon>Cnidaria</taxon>
        <taxon>Anthozoa</taxon>
        <taxon>Hexacorallia</taxon>
        <taxon>Scleractinia</taxon>
        <taxon>Astrocoeniina</taxon>
        <taxon>Acroporidae</taxon>
        <taxon>Acropora</taxon>
    </lineage>
</organism>
<dbReference type="InterPro" id="IPR001781">
    <property type="entry name" value="Znf_LIM"/>
</dbReference>
<dbReference type="Pfam" id="PF00412">
    <property type="entry name" value="LIM"/>
    <property type="match status" value="5"/>
</dbReference>